<dbReference type="Pfam" id="PF13196">
    <property type="entry name" value="DUF4012"/>
    <property type="match status" value="1"/>
</dbReference>
<feature type="region of interest" description="Disordered" evidence="1">
    <location>
        <begin position="1"/>
        <end position="47"/>
    </location>
</feature>
<dbReference type="EMBL" id="FNTL01000004">
    <property type="protein sequence ID" value="SEE28854.1"/>
    <property type="molecule type" value="Genomic_DNA"/>
</dbReference>
<keyword evidence="2" id="KW-0812">Transmembrane</keyword>
<dbReference type="RefSeq" id="WP_073363820.1">
    <property type="nucleotide sequence ID" value="NZ_FNTL01000004.1"/>
</dbReference>
<dbReference type="AlphaFoldDB" id="A0A1H5HM65"/>
<gene>
    <name evidence="3" type="ORF">SAMN04490220_7259</name>
</gene>
<dbReference type="Proteomes" id="UP000183407">
    <property type="component" value="Unassembled WGS sequence"/>
</dbReference>
<accession>A0A1H5HM65</accession>
<keyword evidence="2" id="KW-0472">Membrane</keyword>
<sequence length="630" mass="66559">MDDNVTGPSGFGTSGPDNRGSDGRAHAADSASVRRVRKRRTHQPQVRAHRLRRRLIIGGSVAVVVVVAFGAWLGYTAREAQANLEEARGHAQLAKDALLDGNTADAQRSASDADKYASRAYDNTHSIPWSITAAVPVLGSPLATSQQISEVVRGLTHDVLTPAVDAGSTLAPDQLIESGGRVNVQSLRDAVPVLDQTSVAAQSLSEQAQHVDEAAYLGVVNEARTALQDQTAELSKLLSNTAIAAKVVPAMLGGDGPRNYFLGFQTNAEARGTGGLLGGFGIVRANDGGAKVDTLGANSELSLAKQPLDLGPEYDARYGLSRPTTDFRNSNLSSHFPYAAQIWRSLWAQESGEEVDGVVATDPVALSYVLGAIGPVTMPDGEVITKDNVVELTESTAYVRFADDNNARKQYLQTVAARVVDKMTGKLSSPQALLDALGKAAGEGRIAVWSADPALQQVLSTTKVGNVVPDDAAPYAGVVVNNQGGNKLDYYLTREIEYVADTCVGDTRSSTVTVRLTNNTPAGEFPDYVAGMFENIGNSPKGTNAVDLSLLATRGATLDKVTINGTQQFVFTGSELDHPVFNVRAMIPRGKTTEITYQLTEPTAPGEARVPVQPLVDSPNVTVDVPNCGS</sequence>
<proteinExistence type="predicted"/>
<feature type="transmembrane region" description="Helical" evidence="2">
    <location>
        <begin position="55"/>
        <end position="75"/>
    </location>
</feature>
<name>A0A1H5HM65_RHOJO</name>
<evidence type="ECO:0000256" key="2">
    <source>
        <dbReference type="SAM" id="Phobius"/>
    </source>
</evidence>
<keyword evidence="2" id="KW-1133">Transmembrane helix</keyword>
<evidence type="ECO:0000313" key="3">
    <source>
        <dbReference type="EMBL" id="SEE28854.1"/>
    </source>
</evidence>
<reference evidence="4" key="1">
    <citation type="submission" date="2016-10" db="EMBL/GenBank/DDBJ databases">
        <authorList>
            <person name="Varghese N."/>
        </authorList>
    </citation>
    <scope>NUCLEOTIDE SEQUENCE [LARGE SCALE GENOMIC DNA]</scope>
    <source>
        <strain evidence="4">DSM 44719</strain>
    </source>
</reference>
<organism evidence="3 4">
    <name type="scientific">Rhodococcus jostii</name>
    <dbReference type="NCBI Taxonomy" id="132919"/>
    <lineage>
        <taxon>Bacteria</taxon>
        <taxon>Bacillati</taxon>
        <taxon>Actinomycetota</taxon>
        <taxon>Actinomycetes</taxon>
        <taxon>Mycobacteriales</taxon>
        <taxon>Nocardiaceae</taxon>
        <taxon>Rhodococcus</taxon>
    </lineage>
</organism>
<evidence type="ECO:0008006" key="5">
    <source>
        <dbReference type="Google" id="ProtNLM"/>
    </source>
</evidence>
<dbReference type="InterPro" id="IPR025101">
    <property type="entry name" value="DUF4012"/>
</dbReference>
<protein>
    <recommendedName>
        <fullName evidence="5">DUF4012 domain-containing protein</fullName>
    </recommendedName>
</protein>
<feature type="compositionally biased region" description="Basic residues" evidence="1">
    <location>
        <begin position="34"/>
        <end position="47"/>
    </location>
</feature>
<evidence type="ECO:0000256" key="1">
    <source>
        <dbReference type="SAM" id="MobiDB-lite"/>
    </source>
</evidence>
<evidence type="ECO:0000313" key="4">
    <source>
        <dbReference type="Proteomes" id="UP000183407"/>
    </source>
</evidence>